<reference evidence="1 2" key="1">
    <citation type="journal article" date="2022" name="Plant J.">
        <title>Chromosome-level genome of Camellia lanceoleosa provides a valuable resource for understanding genome evolution and self-incompatibility.</title>
        <authorList>
            <person name="Gong W."/>
            <person name="Xiao S."/>
            <person name="Wang L."/>
            <person name="Liao Z."/>
            <person name="Chang Y."/>
            <person name="Mo W."/>
            <person name="Hu G."/>
            <person name="Li W."/>
            <person name="Zhao G."/>
            <person name="Zhu H."/>
            <person name="Hu X."/>
            <person name="Ji K."/>
            <person name="Xiang X."/>
            <person name="Song Q."/>
            <person name="Yuan D."/>
            <person name="Jin S."/>
            <person name="Zhang L."/>
        </authorList>
    </citation>
    <scope>NUCLEOTIDE SEQUENCE [LARGE SCALE GENOMIC DNA]</scope>
    <source>
        <strain evidence="1">SQ_2022a</strain>
    </source>
</reference>
<protein>
    <submittedName>
        <fullName evidence="1">Uncharacterized protein</fullName>
    </submittedName>
</protein>
<evidence type="ECO:0000313" key="1">
    <source>
        <dbReference type="EMBL" id="KAI7994219.1"/>
    </source>
</evidence>
<gene>
    <name evidence="1" type="ORF">LOK49_LG11G02742</name>
</gene>
<dbReference type="Proteomes" id="UP001060215">
    <property type="component" value="Chromosome 12"/>
</dbReference>
<sequence length="123" mass="13327">MLTNPLSKKSETLEASVHQEGFDHAALEGGVREATVVGGNRATKTRESTRLKIKYTILRKGSKEEEKKRPSTAASASILEEEAETIPQAEASSRGEGDVEKPSTGLRSCEAETKQLPWASQSQ</sequence>
<organism evidence="1 2">
    <name type="scientific">Camellia lanceoleosa</name>
    <dbReference type="NCBI Taxonomy" id="1840588"/>
    <lineage>
        <taxon>Eukaryota</taxon>
        <taxon>Viridiplantae</taxon>
        <taxon>Streptophyta</taxon>
        <taxon>Embryophyta</taxon>
        <taxon>Tracheophyta</taxon>
        <taxon>Spermatophyta</taxon>
        <taxon>Magnoliopsida</taxon>
        <taxon>eudicotyledons</taxon>
        <taxon>Gunneridae</taxon>
        <taxon>Pentapetalae</taxon>
        <taxon>asterids</taxon>
        <taxon>Ericales</taxon>
        <taxon>Theaceae</taxon>
        <taxon>Camellia</taxon>
    </lineage>
</organism>
<accession>A0ACC0G0P4</accession>
<keyword evidence="2" id="KW-1185">Reference proteome</keyword>
<dbReference type="EMBL" id="CM045769">
    <property type="protein sequence ID" value="KAI7994219.1"/>
    <property type="molecule type" value="Genomic_DNA"/>
</dbReference>
<comment type="caution">
    <text evidence="1">The sequence shown here is derived from an EMBL/GenBank/DDBJ whole genome shotgun (WGS) entry which is preliminary data.</text>
</comment>
<proteinExistence type="predicted"/>
<name>A0ACC0G0P4_9ERIC</name>
<evidence type="ECO:0000313" key="2">
    <source>
        <dbReference type="Proteomes" id="UP001060215"/>
    </source>
</evidence>